<proteinExistence type="predicted"/>
<keyword evidence="3" id="KW-1185">Reference proteome</keyword>
<gene>
    <name evidence="2" type="ORF">J2X05_003764</name>
</gene>
<feature type="signal peptide" evidence="1">
    <location>
        <begin position="1"/>
        <end position="19"/>
    </location>
</feature>
<feature type="chain" id="PRO_5045371142" description="PEP-CTERM protein-sorting domain-containing protein" evidence="1">
    <location>
        <begin position="20"/>
        <end position="232"/>
    </location>
</feature>
<reference evidence="2 3" key="1">
    <citation type="submission" date="2023-07" db="EMBL/GenBank/DDBJ databases">
        <title>Sorghum-associated microbial communities from plants grown in Nebraska, USA.</title>
        <authorList>
            <person name="Schachtman D."/>
        </authorList>
    </citation>
    <scope>NUCLEOTIDE SEQUENCE [LARGE SCALE GENOMIC DNA]</scope>
    <source>
        <strain evidence="2 3">BE190</strain>
    </source>
</reference>
<name>A0ABU1V2T2_9GAMM</name>
<dbReference type="EMBL" id="JAVDVX010000007">
    <property type="protein sequence ID" value="MDR7091729.1"/>
    <property type="molecule type" value="Genomic_DNA"/>
</dbReference>
<accession>A0ABU1V2T2</accession>
<keyword evidence="1" id="KW-0732">Signal</keyword>
<evidence type="ECO:0000313" key="3">
    <source>
        <dbReference type="Proteomes" id="UP001253595"/>
    </source>
</evidence>
<sequence length="232" mass="25331">MNKTLIFLLSIIFAANAFGGFINANDLKTGENIANSFGSSAILHWVSKEQNKQAVMSPLIVNQANTEFLGNYSQYFGAANGKSDTYGLGNLQDTLNDPANYPEENAIYSAIAITFTQPVLSFGFEAENFNGDEQFAFLFTPQGSLIRRETIIPLGITGDFGVPISGYKHTFDLTSQNVGSIILGSWSSATYYYKLSIDTKLPEPSSILMLVLGLTLLRIKQIKAVSLRCITP</sequence>
<evidence type="ECO:0008006" key="4">
    <source>
        <dbReference type="Google" id="ProtNLM"/>
    </source>
</evidence>
<organism evidence="2 3">
    <name type="scientific">Cellvibrio fibrivorans</name>
    <dbReference type="NCBI Taxonomy" id="126350"/>
    <lineage>
        <taxon>Bacteria</taxon>
        <taxon>Pseudomonadati</taxon>
        <taxon>Pseudomonadota</taxon>
        <taxon>Gammaproteobacteria</taxon>
        <taxon>Cellvibrionales</taxon>
        <taxon>Cellvibrionaceae</taxon>
        <taxon>Cellvibrio</taxon>
    </lineage>
</organism>
<dbReference type="Proteomes" id="UP001253595">
    <property type="component" value="Unassembled WGS sequence"/>
</dbReference>
<protein>
    <recommendedName>
        <fullName evidence="4">PEP-CTERM protein-sorting domain-containing protein</fullName>
    </recommendedName>
</protein>
<comment type="caution">
    <text evidence="2">The sequence shown here is derived from an EMBL/GenBank/DDBJ whole genome shotgun (WGS) entry which is preliminary data.</text>
</comment>
<evidence type="ECO:0000256" key="1">
    <source>
        <dbReference type="SAM" id="SignalP"/>
    </source>
</evidence>
<dbReference type="RefSeq" id="WP_310075348.1">
    <property type="nucleotide sequence ID" value="NZ_JAVDVX010000007.1"/>
</dbReference>
<evidence type="ECO:0000313" key="2">
    <source>
        <dbReference type="EMBL" id="MDR7091729.1"/>
    </source>
</evidence>